<proteinExistence type="predicted"/>
<keyword evidence="5" id="KW-1185">Reference proteome</keyword>
<keyword evidence="2" id="KW-0732">Signal</keyword>
<reference evidence="4" key="1">
    <citation type="submission" date="2022-03" db="EMBL/GenBank/DDBJ databases">
        <authorList>
            <person name="Lindestad O."/>
        </authorList>
    </citation>
    <scope>NUCLEOTIDE SEQUENCE</scope>
</reference>
<dbReference type="OrthoDB" id="7252746at2759"/>
<dbReference type="Proteomes" id="UP000838756">
    <property type="component" value="Unassembled WGS sequence"/>
</dbReference>
<dbReference type="EMBL" id="CAKXAJ010026017">
    <property type="protein sequence ID" value="CAH2250920.1"/>
    <property type="molecule type" value="Genomic_DNA"/>
</dbReference>
<dbReference type="PROSITE" id="PS51155">
    <property type="entry name" value="CHIT_BIND_RR_2"/>
    <property type="match status" value="1"/>
</dbReference>
<dbReference type="GO" id="GO:0008010">
    <property type="term" value="F:structural constituent of chitin-based larval cuticle"/>
    <property type="evidence" value="ECO:0007669"/>
    <property type="project" value="TreeGrafter"/>
</dbReference>
<dbReference type="PRINTS" id="PR00947">
    <property type="entry name" value="CUTICLE"/>
</dbReference>
<sequence length="150" mass="16438">MVHATGLHKWALDLTFEGPSSNPSFPSALLIKISLASTVNENIIRIPAKVLCAFALLALAAAAPQDQEPAYILKQESDVNPEGYNFEFETSDGTSRQEQGTLKQITEDQQAITVQGSYKYNAPDGLTYVVTYVADEHGYQPQEHIEQPGQ</sequence>
<organism evidence="4 5">
    <name type="scientific">Pararge aegeria aegeria</name>
    <dbReference type="NCBI Taxonomy" id="348720"/>
    <lineage>
        <taxon>Eukaryota</taxon>
        <taxon>Metazoa</taxon>
        <taxon>Ecdysozoa</taxon>
        <taxon>Arthropoda</taxon>
        <taxon>Hexapoda</taxon>
        <taxon>Insecta</taxon>
        <taxon>Pterygota</taxon>
        <taxon>Neoptera</taxon>
        <taxon>Endopterygota</taxon>
        <taxon>Lepidoptera</taxon>
        <taxon>Glossata</taxon>
        <taxon>Ditrysia</taxon>
        <taxon>Papilionoidea</taxon>
        <taxon>Nymphalidae</taxon>
        <taxon>Satyrinae</taxon>
        <taxon>Satyrini</taxon>
        <taxon>Parargina</taxon>
        <taxon>Pararge</taxon>
    </lineage>
</organism>
<accession>A0A8S4S8N4</accession>
<comment type="caution">
    <text evidence="4">The sequence shown here is derived from an EMBL/GenBank/DDBJ whole genome shotgun (WGS) entry which is preliminary data.</text>
</comment>
<evidence type="ECO:0000256" key="1">
    <source>
        <dbReference type="ARBA" id="ARBA00022460"/>
    </source>
</evidence>
<evidence type="ECO:0000313" key="5">
    <source>
        <dbReference type="Proteomes" id="UP000838756"/>
    </source>
</evidence>
<keyword evidence="1 3" id="KW-0193">Cuticle</keyword>
<gene>
    <name evidence="4" type="primary">jg10253</name>
    <name evidence="4" type="ORF">PAEG_LOCUS22139</name>
</gene>
<dbReference type="InterPro" id="IPR000618">
    <property type="entry name" value="Insect_cuticle"/>
</dbReference>
<dbReference type="PROSITE" id="PS00233">
    <property type="entry name" value="CHIT_BIND_RR_1"/>
    <property type="match status" value="1"/>
</dbReference>
<dbReference type="GO" id="GO:0062129">
    <property type="term" value="C:chitin-based extracellular matrix"/>
    <property type="evidence" value="ECO:0007669"/>
    <property type="project" value="TreeGrafter"/>
</dbReference>
<dbReference type="Pfam" id="PF00379">
    <property type="entry name" value="Chitin_bind_4"/>
    <property type="match status" value="1"/>
</dbReference>
<name>A0A8S4S8N4_9NEOP</name>
<dbReference type="InterPro" id="IPR050468">
    <property type="entry name" value="Cuticle_Struct_Prot"/>
</dbReference>
<dbReference type="AlphaFoldDB" id="A0A8S4S8N4"/>
<evidence type="ECO:0000256" key="2">
    <source>
        <dbReference type="ARBA" id="ARBA00022729"/>
    </source>
</evidence>
<dbReference type="PANTHER" id="PTHR10380">
    <property type="entry name" value="CUTICLE PROTEIN"/>
    <property type="match status" value="1"/>
</dbReference>
<protein>
    <submittedName>
        <fullName evidence="4">Jg10253 protein</fullName>
    </submittedName>
</protein>
<evidence type="ECO:0000256" key="3">
    <source>
        <dbReference type="PROSITE-ProRule" id="PRU00497"/>
    </source>
</evidence>
<dbReference type="PANTHER" id="PTHR10380:SF218">
    <property type="entry name" value="ADULT CUTICLE PROTEIN 65AA-RELATED"/>
    <property type="match status" value="1"/>
</dbReference>
<dbReference type="InterPro" id="IPR031311">
    <property type="entry name" value="CHIT_BIND_RR_consensus"/>
</dbReference>
<evidence type="ECO:0000313" key="4">
    <source>
        <dbReference type="EMBL" id="CAH2250920.1"/>
    </source>
</evidence>